<dbReference type="InterPro" id="IPR018154">
    <property type="entry name" value="TLV/ENV_coat_polyprotein"/>
</dbReference>
<keyword evidence="2" id="KW-1133">Transmembrane helix</keyword>
<sequence>MFDPKHQENKCRGFWTNYTFAKRPPPSSDPATFPYIIQIAKPIPGFLCYKYNGANKVSFNTYNYTIDCTSTNASIHFKIKEHKNISFNCLASAPTIVLNKTHAQHRKWIAYNGTYYICENCAYFWLPGHWSGSCYLGYITPAIRHLSLPPSKSICTAREKREITEDERFGAIMFPIYGIGRTIQKIRLLANILKQVNNDTAESLDHLTQEMIALRTMVLQNRIALDFTLASKGGICALIGKECYTYIPDKSEEIHDLVDHIRKTTTKLHESNTWSFSSWFGSLFGSLRSTVIHGLLILFVIILLICIIYLCFRCCLFCLSQPSPAIHNVMTLQMIQQEQESRPTEDKYKKLQDFFWDLINIRA</sequence>
<name>A0A3Q0HB27_ALLSI</name>
<evidence type="ECO:0000256" key="1">
    <source>
        <dbReference type="ARBA" id="ARBA00023157"/>
    </source>
</evidence>
<dbReference type="PANTHER" id="PTHR10424:SF73">
    <property type="entry name" value="ENDOGENOUS RETROVIRUS GROUP FC1 ENV POLYPROTEIN-RELATED"/>
    <property type="match status" value="1"/>
</dbReference>
<keyword evidence="1" id="KW-1015">Disulfide bond</keyword>
<keyword evidence="3" id="KW-1185">Reference proteome</keyword>
<proteinExistence type="predicted"/>
<dbReference type="SUPFAM" id="SSF58069">
    <property type="entry name" value="Virus ectodomain"/>
    <property type="match status" value="1"/>
</dbReference>
<evidence type="ECO:0000313" key="4">
    <source>
        <dbReference type="RefSeq" id="XP_025067643.1"/>
    </source>
</evidence>
<feature type="transmembrane region" description="Helical" evidence="2">
    <location>
        <begin position="291"/>
        <end position="312"/>
    </location>
</feature>
<gene>
    <name evidence="4" type="primary">LOC112551351</name>
</gene>
<evidence type="ECO:0000313" key="3">
    <source>
        <dbReference type="Proteomes" id="UP000189705"/>
    </source>
</evidence>
<dbReference type="AlphaFoldDB" id="A0A3Q0HB27"/>
<dbReference type="InParanoid" id="A0A3Q0HB27"/>
<dbReference type="STRING" id="38654.A0A3Q0HB27"/>
<dbReference type="GeneID" id="112551351"/>
<dbReference type="Gene3D" id="1.10.287.210">
    <property type="match status" value="1"/>
</dbReference>
<protein>
    <submittedName>
        <fullName evidence="4">Endogenous retrovirus group PABLB member 1 Env polyprotein-like</fullName>
    </submittedName>
</protein>
<dbReference type="Pfam" id="PF00429">
    <property type="entry name" value="TLV_coat"/>
    <property type="match status" value="1"/>
</dbReference>
<evidence type="ECO:0000256" key="2">
    <source>
        <dbReference type="SAM" id="Phobius"/>
    </source>
</evidence>
<keyword evidence="2" id="KW-0472">Membrane</keyword>
<dbReference type="Proteomes" id="UP000189705">
    <property type="component" value="Unplaced"/>
</dbReference>
<keyword evidence="2" id="KW-0812">Transmembrane</keyword>
<dbReference type="PANTHER" id="PTHR10424">
    <property type="entry name" value="VIRAL ENVELOPE PROTEIN"/>
    <property type="match status" value="1"/>
</dbReference>
<dbReference type="RefSeq" id="XP_025067643.1">
    <property type="nucleotide sequence ID" value="XM_025211858.1"/>
</dbReference>
<accession>A0A3Q0HB27</accession>
<reference evidence="4" key="1">
    <citation type="submission" date="2025-08" db="UniProtKB">
        <authorList>
            <consortium name="RefSeq"/>
        </authorList>
    </citation>
    <scope>IDENTIFICATION</scope>
</reference>
<organism evidence="3 4">
    <name type="scientific">Alligator sinensis</name>
    <name type="common">Chinese alligator</name>
    <dbReference type="NCBI Taxonomy" id="38654"/>
    <lineage>
        <taxon>Eukaryota</taxon>
        <taxon>Metazoa</taxon>
        <taxon>Chordata</taxon>
        <taxon>Craniata</taxon>
        <taxon>Vertebrata</taxon>
        <taxon>Euteleostomi</taxon>
        <taxon>Archelosauria</taxon>
        <taxon>Archosauria</taxon>
        <taxon>Crocodylia</taxon>
        <taxon>Alligatoridae</taxon>
        <taxon>Alligatorinae</taxon>
        <taxon>Alligator</taxon>
    </lineage>
</organism>
<dbReference type="KEGG" id="asn:112551351"/>